<sequence>MDAISRSATLIANKAFTFAGRSYEPGDRFNWRRLSFSSRRKVNVMLGPVRKLVELSPDTMASALKRRDKGSRPPRGFTLAGLLALNLVTEEQVKRFGWVQDQETGDDDETGSDSTWQAPEGSVQEGALWVIPVKTRGGPARFDIVDGEGERVLTGGTIAGKDKAIAKAQELNQQAAQHQGIDQHASAVDTQVTFADYPIDEELWTPEQMQAFNDWFDALDDSQEVAIANPAAVMLFNKRKREAARAAQEAAQTPPAGEGSQDQQNPPIVPPEQQESGDGGELRSQPDQ</sequence>
<dbReference type="Proteomes" id="UP000225322">
    <property type="component" value="Segment"/>
</dbReference>
<proteinExistence type="predicted"/>
<gene>
    <name evidence="2" type="ORF">CPT_Sansa28</name>
</gene>
<feature type="region of interest" description="Disordered" evidence="1">
    <location>
        <begin position="242"/>
        <end position="288"/>
    </location>
</feature>
<dbReference type="EMBL" id="KT001913">
    <property type="protein sequence ID" value="AKU43432.1"/>
    <property type="molecule type" value="Genomic_DNA"/>
</dbReference>
<feature type="region of interest" description="Disordered" evidence="1">
    <location>
        <begin position="98"/>
        <end position="121"/>
    </location>
</feature>
<protein>
    <submittedName>
        <fullName evidence="2">Uncharacterized protein</fullName>
    </submittedName>
</protein>
<name>A0A0K1LLQ2_9CAUD</name>
<evidence type="ECO:0000313" key="3">
    <source>
        <dbReference type="Proteomes" id="UP000225322"/>
    </source>
</evidence>
<organism evidence="2 3">
    <name type="scientific">Caulobacter phage Sansa</name>
    <dbReference type="NCBI Taxonomy" id="1675600"/>
    <lineage>
        <taxon>Viruses</taxon>
        <taxon>Duplodnaviria</taxon>
        <taxon>Heunggongvirae</taxon>
        <taxon>Uroviricota</taxon>
        <taxon>Caudoviricetes</taxon>
        <taxon>Sansavirus</taxon>
        <taxon>Sansavirus sansa</taxon>
        <taxon>Caulobacter virus Sansa</taxon>
    </lineage>
</organism>
<keyword evidence="3" id="KW-1185">Reference proteome</keyword>
<evidence type="ECO:0000256" key="1">
    <source>
        <dbReference type="SAM" id="MobiDB-lite"/>
    </source>
</evidence>
<evidence type="ECO:0000313" key="2">
    <source>
        <dbReference type="EMBL" id="AKU43432.1"/>
    </source>
</evidence>
<accession>A0A0K1LLQ2</accession>
<reference evidence="2 3" key="1">
    <citation type="journal article" date="2015" name="Genome Announc.">
        <title>Complete Genome Sequence of Caulobacter crescentus Siphophage Sansa.</title>
        <authorList>
            <person name="Vara L."/>
            <person name="Kane A.A."/>
            <person name="Cahill J.L."/>
            <person name="Rasche E.S."/>
            <person name="Kuty Everett G.F."/>
        </authorList>
    </citation>
    <scope>NUCLEOTIDE SEQUENCE [LARGE SCALE GENOMIC DNA]</scope>
</reference>